<evidence type="ECO:0000256" key="1">
    <source>
        <dbReference type="ARBA" id="ARBA00004496"/>
    </source>
</evidence>
<feature type="domain" description="Nanos-type" evidence="11">
    <location>
        <begin position="145"/>
        <end position="199"/>
    </location>
</feature>
<keyword evidence="3" id="KW-0479">Metal-binding</keyword>
<dbReference type="Pfam" id="PF05741">
    <property type="entry name" value="zf-nanos"/>
    <property type="match status" value="1"/>
</dbReference>
<keyword evidence="4 8" id="KW-0863">Zinc-finger</keyword>
<dbReference type="InterPro" id="IPR008705">
    <property type="entry name" value="Nanos/Xcar2"/>
</dbReference>
<dbReference type="GO" id="GO:0003723">
    <property type="term" value="F:RNA binding"/>
    <property type="evidence" value="ECO:0007669"/>
    <property type="project" value="UniProtKB-UniRule"/>
</dbReference>
<dbReference type="PANTHER" id="PTHR12887">
    <property type="entry name" value="NANOS PROTEIN"/>
    <property type="match status" value="1"/>
</dbReference>
<reference evidence="12" key="1">
    <citation type="submission" date="2023-06" db="EMBL/GenBank/DDBJ databases">
        <title>Male Hemibagrus guttatus genome.</title>
        <authorList>
            <person name="Bian C."/>
        </authorList>
    </citation>
    <scope>NUCLEOTIDE SEQUENCE</scope>
    <source>
        <strain evidence="12">Male_cb2023</strain>
        <tissue evidence="12">Muscle</tissue>
    </source>
</reference>
<dbReference type="PROSITE" id="PS51522">
    <property type="entry name" value="ZF_NANOS"/>
    <property type="match status" value="1"/>
</dbReference>
<accession>A0AAE0UHH8</accession>
<keyword evidence="13" id="KW-1185">Reference proteome</keyword>
<evidence type="ECO:0000313" key="13">
    <source>
        <dbReference type="Proteomes" id="UP001274896"/>
    </source>
</evidence>
<evidence type="ECO:0000313" key="12">
    <source>
        <dbReference type="EMBL" id="KAK3506190.1"/>
    </source>
</evidence>
<comment type="similarity">
    <text evidence="8">Belongs to the nanos family.</text>
</comment>
<feature type="region of interest" description="Disordered" evidence="9">
    <location>
        <begin position="229"/>
        <end position="248"/>
    </location>
</feature>
<protein>
    <recommendedName>
        <fullName evidence="11">Nanos-type domain-containing protein</fullName>
    </recommendedName>
</protein>
<evidence type="ECO:0000259" key="11">
    <source>
        <dbReference type="PROSITE" id="PS51522"/>
    </source>
</evidence>
<sequence>MSQFRCSLYVMFPVLRYSLAADGVPCAHGVPCAAPQPGGSRCSSRCTVCCAMGFEEQRHFQPWRDYMGLADTVRAMQSSHHSEPSGPEVQQEFGFIAPHLIFPEPEMSELGDLPRTQKGRLKSGSTGTVGSPTTTWASLCPEKKLCGFCKNNGKSEYVFTSHYVKDRRGEVSCPYLRRYVCPLCGATGRHAHTKRFCPLVYDNYYSVYTSRSRDNGSIGSRLALPLPGKIKIKKKKKTNNKKKTKEEE</sequence>
<keyword evidence="5" id="KW-0862">Zinc</keyword>
<dbReference type="GO" id="GO:0005737">
    <property type="term" value="C:cytoplasm"/>
    <property type="evidence" value="ECO:0007669"/>
    <property type="project" value="UniProtKB-SubCell"/>
</dbReference>
<dbReference type="GO" id="GO:0008270">
    <property type="term" value="F:zinc ion binding"/>
    <property type="evidence" value="ECO:0007669"/>
    <property type="project" value="UniProtKB-KW"/>
</dbReference>
<dbReference type="Gene3D" id="4.10.60.30">
    <property type="entry name" value="Nanos, RNA-binding domain"/>
    <property type="match status" value="1"/>
</dbReference>
<keyword evidence="10" id="KW-0732">Signal</keyword>
<proteinExistence type="inferred from homology"/>
<keyword evidence="2" id="KW-0963">Cytoplasm</keyword>
<comment type="caution">
    <text evidence="12">The sequence shown here is derived from an EMBL/GenBank/DDBJ whole genome shotgun (WGS) entry which is preliminary data.</text>
</comment>
<feature type="signal peptide" evidence="10">
    <location>
        <begin position="1"/>
        <end position="20"/>
    </location>
</feature>
<name>A0AAE0UHH8_9TELE</name>
<dbReference type="GO" id="GO:0006417">
    <property type="term" value="P:regulation of translation"/>
    <property type="evidence" value="ECO:0007669"/>
    <property type="project" value="UniProtKB-UniRule"/>
</dbReference>
<comment type="subcellular location">
    <subcellularLocation>
        <location evidence="1">Cytoplasm</location>
    </subcellularLocation>
</comment>
<evidence type="ECO:0000256" key="7">
    <source>
        <dbReference type="ARBA" id="ARBA00022884"/>
    </source>
</evidence>
<organism evidence="12 13">
    <name type="scientific">Hemibagrus guttatus</name>
    <dbReference type="NCBI Taxonomy" id="175788"/>
    <lineage>
        <taxon>Eukaryota</taxon>
        <taxon>Metazoa</taxon>
        <taxon>Chordata</taxon>
        <taxon>Craniata</taxon>
        <taxon>Vertebrata</taxon>
        <taxon>Euteleostomi</taxon>
        <taxon>Actinopterygii</taxon>
        <taxon>Neopterygii</taxon>
        <taxon>Teleostei</taxon>
        <taxon>Ostariophysi</taxon>
        <taxon>Siluriformes</taxon>
        <taxon>Bagridae</taxon>
        <taxon>Hemibagrus</taxon>
    </lineage>
</organism>
<gene>
    <name evidence="12" type="ORF">QTP70_002341</name>
</gene>
<evidence type="ECO:0000256" key="3">
    <source>
        <dbReference type="ARBA" id="ARBA00022723"/>
    </source>
</evidence>
<dbReference type="Proteomes" id="UP001274896">
    <property type="component" value="Unassembled WGS sequence"/>
</dbReference>
<evidence type="ECO:0000256" key="5">
    <source>
        <dbReference type="ARBA" id="ARBA00022833"/>
    </source>
</evidence>
<dbReference type="EMBL" id="JAUCMX010000108">
    <property type="protein sequence ID" value="KAK3506190.1"/>
    <property type="molecule type" value="Genomic_DNA"/>
</dbReference>
<dbReference type="InterPro" id="IPR038129">
    <property type="entry name" value="Nanos_sf"/>
</dbReference>
<evidence type="ECO:0000256" key="4">
    <source>
        <dbReference type="ARBA" id="ARBA00022771"/>
    </source>
</evidence>
<keyword evidence="6 8" id="KW-0810">Translation regulation</keyword>
<feature type="chain" id="PRO_5042023895" description="Nanos-type domain-containing protein" evidence="10">
    <location>
        <begin position="21"/>
        <end position="248"/>
    </location>
</feature>
<evidence type="ECO:0000256" key="8">
    <source>
        <dbReference type="PROSITE-ProRule" id="PRU00855"/>
    </source>
</evidence>
<feature type="compositionally biased region" description="Basic residues" evidence="9">
    <location>
        <begin position="230"/>
        <end position="248"/>
    </location>
</feature>
<evidence type="ECO:0000256" key="6">
    <source>
        <dbReference type="ARBA" id="ARBA00022845"/>
    </source>
</evidence>
<evidence type="ECO:0000256" key="10">
    <source>
        <dbReference type="SAM" id="SignalP"/>
    </source>
</evidence>
<evidence type="ECO:0000256" key="2">
    <source>
        <dbReference type="ARBA" id="ARBA00022490"/>
    </source>
</evidence>
<evidence type="ECO:0000256" key="9">
    <source>
        <dbReference type="SAM" id="MobiDB-lite"/>
    </source>
</evidence>
<dbReference type="AlphaFoldDB" id="A0AAE0UHH8"/>
<keyword evidence="7 8" id="KW-0694">RNA-binding</keyword>
<dbReference type="InterPro" id="IPR024161">
    <property type="entry name" value="Znf_nanos-typ"/>
</dbReference>